<accession>A0A830CZM2</accession>
<comment type="caution">
    <text evidence="1">The sequence shown here is derived from an EMBL/GenBank/DDBJ whole genome shotgun (WGS) entry which is preliminary data.</text>
</comment>
<organism evidence="1 2">
    <name type="scientific">Phtheirospermum japonicum</name>
    <dbReference type="NCBI Taxonomy" id="374723"/>
    <lineage>
        <taxon>Eukaryota</taxon>
        <taxon>Viridiplantae</taxon>
        <taxon>Streptophyta</taxon>
        <taxon>Embryophyta</taxon>
        <taxon>Tracheophyta</taxon>
        <taxon>Spermatophyta</taxon>
        <taxon>Magnoliopsida</taxon>
        <taxon>eudicotyledons</taxon>
        <taxon>Gunneridae</taxon>
        <taxon>Pentapetalae</taxon>
        <taxon>asterids</taxon>
        <taxon>lamiids</taxon>
        <taxon>Lamiales</taxon>
        <taxon>Orobanchaceae</taxon>
        <taxon>Orobanchaceae incertae sedis</taxon>
        <taxon>Phtheirospermum</taxon>
    </lineage>
</organism>
<evidence type="ECO:0000313" key="1">
    <source>
        <dbReference type="EMBL" id="GFQ05411.1"/>
    </source>
</evidence>
<protein>
    <submittedName>
        <fullName evidence="1">Uncharacterized protein</fullName>
    </submittedName>
</protein>
<sequence length="142" mass="16520">MKYSWAWGAPLRRYVSRHSARVKFTCSASTCSARSYPIRHLCPPLAAIHVRHARPQAPRPRGRQRRRRGIHFANRPPTLLARPSRSPPRNSYRHRAKPLFSRGSWFWLYFRRFFCAGSLLACSAGGWLGRPWRLISRAGVRL</sequence>
<dbReference type="EMBL" id="BMAC01001063">
    <property type="protein sequence ID" value="GFQ05411.1"/>
    <property type="molecule type" value="Genomic_DNA"/>
</dbReference>
<evidence type="ECO:0000313" key="2">
    <source>
        <dbReference type="Proteomes" id="UP000653305"/>
    </source>
</evidence>
<proteinExistence type="predicted"/>
<gene>
    <name evidence="1" type="ORF">PHJA_002685200</name>
</gene>
<dbReference type="AlphaFoldDB" id="A0A830CZM2"/>
<dbReference type="Proteomes" id="UP000653305">
    <property type="component" value="Unassembled WGS sequence"/>
</dbReference>
<keyword evidence="2" id="KW-1185">Reference proteome</keyword>
<name>A0A830CZM2_9LAMI</name>
<reference evidence="1" key="1">
    <citation type="submission" date="2020-07" db="EMBL/GenBank/DDBJ databases">
        <title>Ethylene signaling mediates host invasion by parasitic plants.</title>
        <authorList>
            <person name="Yoshida S."/>
        </authorList>
    </citation>
    <scope>NUCLEOTIDE SEQUENCE</scope>
    <source>
        <strain evidence="1">Okayama</strain>
    </source>
</reference>